<proteinExistence type="predicted"/>
<feature type="transmembrane region" description="Helical" evidence="1">
    <location>
        <begin position="12"/>
        <end position="37"/>
    </location>
</feature>
<keyword evidence="3" id="KW-1185">Reference proteome</keyword>
<sequence>MRRSVSPPSSAFWPLSLVPLGLGAFLLVLAPLLAWYVEPRAKRTPIDTDVTTVFTGPGSYFDTGDVKEVRDQRLTITRRVLGDVHDSDRTGRAVWDVSTTVDTPRTLRLRDPRRAFQWKTERWVTDRRTNEPVHCCGESPGPFQGDAYLKFPFDVKKQTYRWWDSTLGDTVPLRFAGTAKIQGYEGYRFTGTVRPTRTGTRQVPGRLVGRGKQGQVQAEEWYANTGIELVADRRTGRIIYAGISPKVTLRAPGGHRDRVTLLRGEGLAFTEATQRGQVKLARDDNRRLKLVGETAPLAAGIAGAVLTVAGAVLVVRGRRRVE</sequence>
<dbReference type="AlphaFoldDB" id="A0A3M8WP41"/>
<accession>A0A3M8WP41</accession>
<keyword evidence="1" id="KW-0812">Transmembrane</keyword>
<name>A0A3M8WP41_9ACTN</name>
<evidence type="ECO:0000313" key="2">
    <source>
        <dbReference type="EMBL" id="RNG30521.1"/>
    </source>
</evidence>
<reference evidence="2 3" key="1">
    <citation type="submission" date="2018-11" db="EMBL/GenBank/DDBJ databases">
        <title>The Potential of Streptomyces as Biocontrol Agents against the Tomato grey mould, Botrytis cinerea (Gray mold) Frontiers in Microbiology.</title>
        <authorList>
            <person name="Li D."/>
        </authorList>
    </citation>
    <scope>NUCLEOTIDE SEQUENCE [LARGE SCALE GENOMIC DNA]</scope>
    <source>
        <strain evidence="2 3">NEAU-LD23</strain>
    </source>
</reference>
<dbReference type="RefSeq" id="WP_123099653.1">
    <property type="nucleotide sequence ID" value="NZ_RIBZ01000134.1"/>
</dbReference>
<dbReference type="Proteomes" id="UP000275401">
    <property type="component" value="Unassembled WGS sequence"/>
</dbReference>
<keyword evidence="1" id="KW-1133">Transmembrane helix</keyword>
<evidence type="ECO:0000313" key="3">
    <source>
        <dbReference type="Proteomes" id="UP000275401"/>
    </source>
</evidence>
<organism evidence="2 3">
    <name type="scientific">Streptomyces botrytidirepellens</name>
    <dbReference type="NCBI Taxonomy" id="2486417"/>
    <lineage>
        <taxon>Bacteria</taxon>
        <taxon>Bacillati</taxon>
        <taxon>Actinomycetota</taxon>
        <taxon>Actinomycetes</taxon>
        <taxon>Kitasatosporales</taxon>
        <taxon>Streptomycetaceae</taxon>
        <taxon>Streptomyces</taxon>
    </lineage>
</organism>
<keyword evidence="1" id="KW-0472">Membrane</keyword>
<dbReference type="Pfam" id="PF11271">
    <property type="entry name" value="PorA"/>
    <property type="match status" value="1"/>
</dbReference>
<protein>
    <submittedName>
        <fullName evidence="2">DUF3068 domain-containing protein</fullName>
    </submittedName>
</protein>
<dbReference type="InterPro" id="IPR021424">
    <property type="entry name" value="PorA"/>
</dbReference>
<dbReference type="EMBL" id="RIBZ01000134">
    <property type="protein sequence ID" value="RNG30521.1"/>
    <property type="molecule type" value="Genomic_DNA"/>
</dbReference>
<gene>
    <name evidence="2" type="ORF">EEJ42_10275</name>
</gene>
<feature type="transmembrane region" description="Helical" evidence="1">
    <location>
        <begin position="295"/>
        <end position="315"/>
    </location>
</feature>
<evidence type="ECO:0000256" key="1">
    <source>
        <dbReference type="SAM" id="Phobius"/>
    </source>
</evidence>
<comment type="caution">
    <text evidence="2">The sequence shown here is derived from an EMBL/GenBank/DDBJ whole genome shotgun (WGS) entry which is preliminary data.</text>
</comment>